<dbReference type="HOGENOM" id="CLU_155761_1_1_12"/>
<dbReference type="RefSeq" id="WP_014804617.1">
    <property type="nucleotide sequence ID" value="NC_018020.1"/>
</dbReference>
<dbReference type="Pfam" id="PF05016">
    <property type="entry name" value="ParE_toxin"/>
    <property type="match status" value="1"/>
</dbReference>
<dbReference type="Proteomes" id="UP000006048">
    <property type="component" value="Chromosome"/>
</dbReference>
<dbReference type="SUPFAM" id="SSF143011">
    <property type="entry name" value="RelE-like"/>
    <property type="match status" value="1"/>
</dbReference>
<keyword evidence="3" id="KW-1185">Reference proteome</keyword>
<dbReference type="InterPro" id="IPR052747">
    <property type="entry name" value="TA_system_RelE_toxin"/>
</dbReference>
<dbReference type="OrthoDB" id="9805098at2"/>
<dbReference type="Gene3D" id="3.30.2310.20">
    <property type="entry name" value="RelE-like"/>
    <property type="match status" value="1"/>
</dbReference>
<dbReference type="KEGG" id="tpx:Turpa_3495"/>
<organism evidence="2 3">
    <name type="scientific">Turneriella parva (strain ATCC BAA-1111 / DSM 21527 / NCTC 11395 / H)</name>
    <name type="common">Leptospira parva</name>
    <dbReference type="NCBI Taxonomy" id="869212"/>
    <lineage>
        <taxon>Bacteria</taxon>
        <taxon>Pseudomonadati</taxon>
        <taxon>Spirochaetota</taxon>
        <taxon>Spirochaetia</taxon>
        <taxon>Leptospirales</taxon>
        <taxon>Leptospiraceae</taxon>
        <taxon>Turneriella</taxon>
    </lineage>
</organism>
<dbReference type="InterPro" id="IPR007712">
    <property type="entry name" value="RelE/ParE_toxin"/>
</dbReference>
<name>I4BA25_TURPD</name>
<accession>I4BA25</accession>
<reference evidence="2 3" key="1">
    <citation type="submission" date="2012-06" db="EMBL/GenBank/DDBJ databases">
        <title>The complete chromosome of genome of Turneriella parva DSM 21527.</title>
        <authorList>
            <consortium name="US DOE Joint Genome Institute (JGI-PGF)"/>
            <person name="Lucas S."/>
            <person name="Han J."/>
            <person name="Lapidus A."/>
            <person name="Bruce D."/>
            <person name="Goodwin L."/>
            <person name="Pitluck S."/>
            <person name="Peters L."/>
            <person name="Kyrpides N."/>
            <person name="Mavromatis K."/>
            <person name="Ivanova N."/>
            <person name="Mikhailova N."/>
            <person name="Chertkov O."/>
            <person name="Detter J.C."/>
            <person name="Tapia R."/>
            <person name="Han C."/>
            <person name="Land M."/>
            <person name="Hauser L."/>
            <person name="Markowitz V."/>
            <person name="Cheng J.-F."/>
            <person name="Hugenholtz P."/>
            <person name="Woyke T."/>
            <person name="Wu D."/>
            <person name="Gronow S."/>
            <person name="Wellnitz S."/>
            <person name="Brambilla E."/>
            <person name="Klenk H.-P."/>
            <person name="Eisen J.A."/>
        </authorList>
    </citation>
    <scope>NUCLEOTIDE SEQUENCE [LARGE SCALE GENOMIC DNA]</scope>
    <source>
        <strain evidence="3">ATCC BAA-1111 / DSM 21527 / NCTC 11395 / H</strain>
    </source>
</reference>
<dbReference type="STRING" id="869212.Turpa_3495"/>
<sequence>MFQIAETETFEEELKALGLQQRFDKAKKTIYSMLKDNPYYGNNIKKLKGNYAGLYRYRLGDYRLIYSIDEDEQIVFMLHAVQRKDAY</sequence>
<evidence type="ECO:0000256" key="1">
    <source>
        <dbReference type="ARBA" id="ARBA00022649"/>
    </source>
</evidence>
<keyword evidence="1" id="KW-1277">Toxin-antitoxin system</keyword>
<evidence type="ECO:0000313" key="2">
    <source>
        <dbReference type="EMBL" id="AFM14132.1"/>
    </source>
</evidence>
<proteinExistence type="predicted"/>
<dbReference type="InterPro" id="IPR035093">
    <property type="entry name" value="RelE/ParE_toxin_dom_sf"/>
</dbReference>
<dbReference type="NCBIfam" id="TIGR02385">
    <property type="entry name" value="RelE_StbE"/>
    <property type="match status" value="1"/>
</dbReference>
<evidence type="ECO:0000313" key="3">
    <source>
        <dbReference type="Proteomes" id="UP000006048"/>
    </source>
</evidence>
<protein>
    <submittedName>
        <fullName evidence="2">Addiction module toxin, RelE/StbE family</fullName>
    </submittedName>
</protein>
<dbReference type="AlphaFoldDB" id="I4BA25"/>
<gene>
    <name evidence="2" type="ordered locus">Turpa_3495</name>
</gene>
<dbReference type="PANTHER" id="PTHR38813:SF1">
    <property type="entry name" value="TOXIN RELE1-RELATED"/>
    <property type="match status" value="1"/>
</dbReference>
<dbReference type="EMBL" id="CP002959">
    <property type="protein sequence ID" value="AFM14132.1"/>
    <property type="molecule type" value="Genomic_DNA"/>
</dbReference>
<dbReference type="PANTHER" id="PTHR38813">
    <property type="match status" value="1"/>
</dbReference>